<accession>A0A9X1B3E9</accession>
<dbReference type="EMBL" id="NRRY01000005">
    <property type="protein sequence ID" value="MBK1617909.1"/>
    <property type="molecule type" value="Genomic_DNA"/>
</dbReference>
<feature type="compositionally biased region" description="Acidic residues" evidence="1">
    <location>
        <begin position="68"/>
        <end position="82"/>
    </location>
</feature>
<feature type="non-terminal residue" evidence="3">
    <location>
        <position position="511"/>
    </location>
</feature>
<proteinExistence type="predicted"/>
<feature type="compositionally biased region" description="Polar residues" evidence="1">
    <location>
        <begin position="44"/>
        <end position="57"/>
    </location>
</feature>
<protein>
    <recommendedName>
        <fullName evidence="2">Transposase IS66 central domain-containing protein</fullName>
    </recommendedName>
</protein>
<dbReference type="InterPro" id="IPR004291">
    <property type="entry name" value="Transposase_IS66_central"/>
</dbReference>
<dbReference type="InterPro" id="IPR052344">
    <property type="entry name" value="Transposase-related"/>
</dbReference>
<comment type="caution">
    <text evidence="3">The sequence shown here is derived from an EMBL/GenBank/DDBJ whole genome shotgun (WGS) entry which is preliminary data.</text>
</comment>
<gene>
    <name evidence="3" type="ORF">CKO42_05445</name>
</gene>
<organism evidence="3 4">
    <name type="scientific">Lamprobacter modestohalophilus</name>
    <dbReference type="NCBI Taxonomy" id="1064514"/>
    <lineage>
        <taxon>Bacteria</taxon>
        <taxon>Pseudomonadati</taxon>
        <taxon>Pseudomonadota</taxon>
        <taxon>Gammaproteobacteria</taxon>
        <taxon>Chromatiales</taxon>
        <taxon>Chromatiaceae</taxon>
        <taxon>Lamprobacter</taxon>
    </lineage>
</organism>
<sequence length="511" mass="56670">MHLSDHSLGQLDADYLQRLEVESLRGLSLRLLEDLKEARERLGQNPTNSSRPPSSQAPWDRPSASDTDSSDDEETPLLDEAPDQPADSGASPQDESEPTPPPAATGEARQAEPPKRKPGKQPGAPGFARTQVFKAHETIAHRAETCAACAAALGAAAPSVAYAGFQTIDLLWGDAEHPGLHLHIVDHRFYDSHCDCGHHTRAQPGQGEVNDARLEPVALSEWRLVGPGLATLIIALHLRFRLSYRRIGEFLHDWLGLSLSVGTIKATLHEAAAASEPLEQELIEALVASDLLHADETSWPQGAELLWLWVFTSATVTLFAVAKRGRELLERLLPDFSGWLMSDGWTAYRHFPQRLRCWAHLTRKAQGLIDSFDQEAQAFGRQVQDTFDTLIDAIHAARDGPPGELPTRYAPLLDSLQAACRRVLGHRHAKTNALAVELLNDWEAIFRVLENPHWPITNNAAYAARGISDIMPHPRLCRMAVRRFNGYGWVSDSWRILSRHNHSPFRKASKL</sequence>
<dbReference type="Proteomes" id="UP001138768">
    <property type="component" value="Unassembled WGS sequence"/>
</dbReference>
<feature type="region of interest" description="Disordered" evidence="1">
    <location>
        <begin position="40"/>
        <end position="127"/>
    </location>
</feature>
<dbReference type="Pfam" id="PF03050">
    <property type="entry name" value="DDE_Tnp_IS66"/>
    <property type="match status" value="1"/>
</dbReference>
<evidence type="ECO:0000313" key="3">
    <source>
        <dbReference type="EMBL" id="MBK1617909.1"/>
    </source>
</evidence>
<dbReference type="AlphaFoldDB" id="A0A9X1B3E9"/>
<feature type="domain" description="Transposase IS66 central" evidence="2">
    <location>
        <begin position="224"/>
        <end position="461"/>
    </location>
</feature>
<evidence type="ECO:0000256" key="1">
    <source>
        <dbReference type="SAM" id="MobiDB-lite"/>
    </source>
</evidence>
<dbReference type="PANTHER" id="PTHR33678:SF2">
    <property type="match status" value="1"/>
</dbReference>
<keyword evidence="4" id="KW-1185">Reference proteome</keyword>
<reference evidence="3 4" key="1">
    <citation type="journal article" date="2020" name="Microorganisms">
        <title>Osmotic Adaptation and Compatible Solute Biosynthesis of Phototrophic Bacteria as Revealed from Genome Analyses.</title>
        <authorList>
            <person name="Imhoff J.F."/>
            <person name="Rahn T."/>
            <person name="Kunzel S."/>
            <person name="Keller A."/>
            <person name="Neulinger S.C."/>
        </authorList>
    </citation>
    <scope>NUCLEOTIDE SEQUENCE [LARGE SCALE GENOMIC DNA]</scope>
    <source>
        <strain evidence="3 4">DSM 25653</strain>
    </source>
</reference>
<dbReference type="RefSeq" id="WP_200240234.1">
    <property type="nucleotide sequence ID" value="NZ_NRRY01000005.1"/>
</dbReference>
<dbReference type="PANTHER" id="PTHR33678">
    <property type="entry name" value="BLL1576 PROTEIN"/>
    <property type="match status" value="1"/>
</dbReference>
<name>A0A9X1B3E9_9GAMM</name>
<evidence type="ECO:0000313" key="4">
    <source>
        <dbReference type="Proteomes" id="UP001138768"/>
    </source>
</evidence>
<evidence type="ECO:0000259" key="2">
    <source>
        <dbReference type="Pfam" id="PF03050"/>
    </source>
</evidence>